<comment type="caution">
    <text evidence="2">The sequence shown here is derived from an EMBL/GenBank/DDBJ whole genome shotgun (WGS) entry which is preliminary data.</text>
</comment>
<proteinExistence type="predicted"/>
<accession>A0A0R2MSS0</accession>
<reference evidence="2 3" key="1">
    <citation type="journal article" date="2015" name="Genome Announc.">
        <title>Expanding the biotechnology potential of lactobacilli through comparative genomics of 213 strains and associated genera.</title>
        <authorList>
            <person name="Sun Z."/>
            <person name="Harris H.M."/>
            <person name="McCann A."/>
            <person name="Guo C."/>
            <person name="Argimon S."/>
            <person name="Zhang W."/>
            <person name="Yang X."/>
            <person name="Jeffery I.B."/>
            <person name="Cooney J.C."/>
            <person name="Kagawa T.F."/>
            <person name="Liu W."/>
            <person name="Song Y."/>
            <person name="Salvetti E."/>
            <person name="Wrobel A."/>
            <person name="Rasinkangas P."/>
            <person name="Parkhill J."/>
            <person name="Rea M.C."/>
            <person name="O'Sullivan O."/>
            <person name="Ritari J."/>
            <person name="Douillard F.P."/>
            <person name="Paul Ross R."/>
            <person name="Yang R."/>
            <person name="Briner A.E."/>
            <person name="Felis G.E."/>
            <person name="de Vos W.M."/>
            <person name="Barrangou R."/>
            <person name="Klaenhammer T.R."/>
            <person name="Caufield P.W."/>
            <person name="Cui Y."/>
            <person name="Zhang H."/>
            <person name="O'Toole P.W."/>
        </authorList>
    </citation>
    <scope>NUCLEOTIDE SEQUENCE [LARGE SCALE GENOMIC DNA]</scope>
    <source>
        <strain evidence="2 3">DSM 24301</strain>
    </source>
</reference>
<dbReference type="InterPro" id="IPR058869">
    <property type="entry name" value="YqzN_YkzM"/>
</dbReference>
<name>A0A0R2MSS0_9LACO</name>
<keyword evidence="3" id="KW-1185">Reference proteome</keyword>
<gene>
    <name evidence="2" type="ORF">IV56_GL001076</name>
</gene>
<dbReference type="EMBL" id="JQCE01000035">
    <property type="protein sequence ID" value="KRO16631.1"/>
    <property type="molecule type" value="Genomic_DNA"/>
</dbReference>
<dbReference type="Proteomes" id="UP000050969">
    <property type="component" value="Unassembled WGS sequence"/>
</dbReference>
<sequence>MAETTKAATPKSATYTKEDLLNSPSLAGYQRDILNAALEDGQDYTAKQVEDTIKKFKGGLL</sequence>
<dbReference type="AlphaFoldDB" id="A0A0R2MSS0"/>
<evidence type="ECO:0000313" key="2">
    <source>
        <dbReference type="EMBL" id="KRO16631.1"/>
    </source>
</evidence>
<dbReference type="Pfam" id="PF26160">
    <property type="entry name" value="YqzN_YkzM"/>
    <property type="match status" value="1"/>
</dbReference>
<dbReference type="RefSeq" id="WP_054776949.1">
    <property type="nucleotide sequence ID" value="NZ_BBBX01000005.1"/>
</dbReference>
<dbReference type="OrthoDB" id="1799495at2"/>
<organism evidence="2 3">
    <name type="scientific">Lacticaseibacillus saniviri JCM 17471 = DSM 24301</name>
    <dbReference type="NCBI Taxonomy" id="1293598"/>
    <lineage>
        <taxon>Bacteria</taxon>
        <taxon>Bacillati</taxon>
        <taxon>Bacillota</taxon>
        <taxon>Bacilli</taxon>
        <taxon>Lactobacillales</taxon>
        <taxon>Lactobacillaceae</taxon>
        <taxon>Lacticaseibacillus</taxon>
    </lineage>
</organism>
<dbReference type="PATRIC" id="fig|1293598.4.peg.1128"/>
<feature type="domain" description="YqzN/YkzM" evidence="1">
    <location>
        <begin position="13"/>
        <end position="57"/>
    </location>
</feature>
<evidence type="ECO:0000313" key="3">
    <source>
        <dbReference type="Proteomes" id="UP000050969"/>
    </source>
</evidence>
<protein>
    <recommendedName>
        <fullName evidence="1">YqzN/YkzM domain-containing protein</fullName>
    </recommendedName>
</protein>
<evidence type="ECO:0000259" key="1">
    <source>
        <dbReference type="Pfam" id="PF26160"/>
    </source>
</evidence>
<dbReference type="STRING" id="1293598.IV56_GL001076"/>